<name>A0AAN8P9P5_PATCE</name>
<dbReference type="SMART" id="SM00186">
    <property type="entry name" value="FBG"/>
    <property type="match status" value="1"/>
</dbReference>
<sequence>MTHTILLVQVLTLMFLILVQSLSYRYGSYIKSNVVINSCDPSRFIETTYTSRKFDCSRTCTEKTDCKRYLYCSLDSSCKLYQDGKDCVISEDKTGCSCYVKSIGCEDSVCTCPLGRYGDRCQDILIDCQEGYNKGWRYPMDVLTNIKPVNSPDSFEVLCTFGYGGWTVMFHRNPDCSFENYNRTLIEYEEGFGNVASNKWLGFIKLLYILGHPSSTHKLGVLLYKPDSSYCVNHYYNFAISNKSTSYKISISGNGALACGDSLTGTINLNNNPFSTYDADYTGNNECAKRFGGGWWFDSQVNCTNSFLTGTMDSSGIDNFWHHSLSDTPPKEIFFKLQRN</sequence>
<reference evidence="3 4" key="1">
    <citation type="submission" date="2024-01" db="EMBL/GenBank/DDBJ databases">
        <title>The genome of the rayed Mediterranean limpet Patella caerulea (Linnaeus, 1758).</title>
        <authorList>
            <person name="Anh-Thu Weber A."/>
            <person name="Halstead-Nussloch G."/>
        </authorList>
    </citation>
    <scope>NUCLEOTIDE SEQUENCE [LARGE SCALE GENOMIC DNA]</scope>
    <source>
        <strain evidence="3">AATW-2023a</strain>
        <tissue evidence="3">Whole specimen</tissue>
    </source>
</reference>
<dbReference type="Pfam" id="PF00147">
    <property type="entry name" value="Fibrinogen_C"/>
    <property type="match status" value="1"/>
</dbReference>
<dbReference type="InterPro" id="IPR002181">
    <property type="entry name" value="Fibrinogen_a/b/g_C_dom"/>
</dbReference>
<dbReference type="Gene3D" id="3.90.215.10">
    <property type="entry name" value="Gamma Fibrinogen, chain A, domain 1"/>
    <property type="match status" value="1"/>
</dbReference>
<dbReference type="AlphaFoldDB" id="A0AAN8P9P5"/>
<feature type="signal peptide" evidence="1">
    <location>
        <begin position="1"/>
        <end position="21"/>
    </location>
</feature>
<feature type="domain" description="Fibrinogen C-terminal" evidence="2">
    <location>
        <begin position="119"/>
        <end position="310"/>
    </location>
</feature>
<keyword evidence="4" id="KW-1185">Reference proteome</keyword>
<dbReference type="Proteomes" id="UP001347796">
    <property type="component" value="Unassembled WGS sequence"/>
</dbReference>
<dbReference type="InterPro" id="IPR036056">
    <property type="entry name" value="Fibrinogen-like_C"/>
</dbReference>
<keyword evidence="1" id="KW-0732">Signal</keyword>
<dbReference type="GO" id="GO:0005615">
    <property type="term" value="C:extracellular space"/>
    <property type="evidence" value="ECO:0007669"/>
    <property type="project" value="TreeGrafter"/>
</dbReference>
<dbReference type="EMBL" id="JAZGQO010000014">
    <property type="protein sequence ID" value="KAK6170818.1"/>
    <property type="molecule type" value="Genomic_DNA"/>
</dbReference>
<dbReference type="SUPFAM" id="SSF56496">
    <property type="entry name" value="Fibrinogen C-terminal domain-like"/>
    <property type="match status" value="1"/>
</dbReference>
<evidence type="ECO:0000256" key="1">
    <source>
        <dbReference type="SAM" id="SignalP"/>
    </source>
</evidence>
<dbReference type="InterPro" id="IPR014716">
    <property type="entry name" value="Fibrinogen_a/b/g_C_1"/>
</dbReference>
<dbReference type="PANTHER" id="PTHR19143">
    <property type="entry name" value="FIBRINOGEN/TENASCIN/ANGIOPOEITIN"/>
    <property type="match status" value="1"/>
</dbReference>
<dbReference type="InterPro" id="IPR050373">
    <property type="entry name" value="Fibrinogen_C-term_domain"/>
</dbReference>
<protein>
    <recommendedName>
        <fullName evidence="2">Fibrinogen C-terminal domain-containing protein</fullName>
    </recommendedName>
</protein>
<evidence type="ECO:0000313" key="4">
    <source>
        <dbReference type="Proteomes" id="UP001347796"/>
    </source>
</evidence>
<gene>
    <name evidence="3" type="ORF">SNE40_019120</name>
</gene>
<evidence type="ECO:0000313" key="3">
    <source>
        <dbReference type="EMBL" id="KAK6170818.1"/>
    </source>
</evidence>
<organism evidence="3 4">
    <name type="scientific">Patella caerulea</name>
    <name type="common">Rayed Mediterranean limpet</name>
    <dbReference type="NCBI Taxonomy" id="87958"/>
    <lineage>
        <taxon>Eukaryota</taxon>
        <taxon>Metazoa</taxon>
        <taxon>Spiralia</taxon>
        <taxon>Lophotrochozoa</taxon>
        <taxon>Mollusca</taxon>
        <taxon>Gastropoda</taxon>
        <taxon>Patellogastropoda</taxon>
        <taxon>Patelloidea</taxon>
        <taxon>Patellidae</taxon>
        <taxon>Patella</taxon>
    </lineage>
</organism>
<comment type="caution">
    <text evidence="3">The sequence shown here is derived from an EMBL/GenBank/DDBJ whole genome shotgun (WGS) entry which is preliminary data.</text>
</comment>
<dbReference type="PROSITE" id="PS51406">
    <property type="entry name" value="FIBRINOGEN_C_2"/>
    <property type="match status" value="1"/>
</dbReference>
<accession>A0AAN8P9P5</accession>
<evidence type="ECO:0000259" key="2">
    <source>
        <dbReference type="PROSITE" id="PS51406"/>
    </source>
</evidence>
<feature type="chain" id="PRO_5042938426" description="Fibrinogen C-terminal domain-containing protein" evidence="1">
    <location>
        <begin position="22"/>
        <end position="340"/>
    </location>
</feature>
<proteinExistence type="predicted"/>